<keyword evidence="1" id="KW-1133">Transmembrane helix</keyword>
<feature type="transmembrane region" description="Helical" evidence="1">
    <location>
        <begin position="28"/>
        <end position="53"/>
    </location>
</feature>
<evidence type="ECO:0000256" key="1">
    <source>
        <dbReference type="SAM" id="Phobius"/>
    </source>
</evidence>
<comment type="caution">
    <text evidence="2">The sequence shown here is derived from an EMBL/GenBank/DDBJ whole genome shotgun (WGS) entry which is preliminary data.</text>
</comment>
<gene>
    <name evidence="2" type="ORF">AB5I84_07735</name>
</gene>
<dbReference type="Proteomes" id="UP001562065">
    <property type="component" value="Unassembled WGS sequence"/>
</dbReference>
<keyword evidence="1" id="KW-0472">Membrane</keyword>
<protein>
    <recommendedName>
        <fullName evidence="4">Multidrug transporter</fullName>
    </recommendedName>
</protein>
<dbReference type="RefSeq" id="WP_369455282.1">
    <property type="nucleotide sequence ID" value="NZ_JBGCUO010000001.1"/>
</dbReference>
<evidence type="ECO:0000313" key="2">
    <source>
        <dbReference type="EMBL" id="MEY1662038.1"/>
    </source>
</evidence>
<accession>A0ABV4AJK6</accession>
<keyword evidence="1" id="KW-0812">Transmembrane</keyword>
<name>A0ABV4AJK6_9GAMM</name>
<evidence type="ECO:0000313" key="3">
    <source>
        <dbReference type="Proteomes" id="UP001562065"/>
    </source>
</evidence>
<evidence type="ECO:0008006" key="4">
    <source>
        <dbReference type="Google" id="ProtNLM"/>
    </source>
</evidence>
<dbReference type="EMBL" id="JBGCUO010000001">
    <property type="protein sequence ID" value="MEY1662038.1"/>
    <property type="molecule type" value="Genomic_DNA"/>
</dbReference>
<proteinExistence type="predicted"/>
<sequence>MAIWSLLGASLVLALAGAVVLLRHRWLRGWLIGSAGLALWGAAGVLVWAVLLLQPLPRAVDGQPLATVSIRAEGPQQYQLSVALPNGDVHDYALRGDLWQLDLQWLQWRSLLAWLGPAGYRLQEVSGRYLVLEQDRAQAEVHNPVANRWQPLQWLTHEQLLSARFLPLADGALFEVVRAGGVLQARPLNGAAEAAWRD</sequence>
<organism evidence="2 3">
    <name type="scientific">Isoalcanivorax beigongshangi</name>
    <dbReference type="NCBI Taxonomy" id="3238810"/>
    <lineage>
        <taxon>Bacteria</taxon>
        <taxon>Pseudomonadati</taxon>
        <taxon>Pseudomonadota</taxon>
        <taxon>Gammaproteobacteria</taxon>
        <taxon>Oceanospirillales</taxon>
        <taxon>Alcanivoracaceae</taxon>
        <taxon>Isoalcanivorax</taxon>
    </lineage>
</organism>
<keyword evidence="3" id="KW-1185">Reference proteome</keyword>
<reference evidence="2 3" key="1">
    <citation type="submission" date="2024-07" db="EMBL/GenBank/DDBJ databases">
        <authorList>
            <person name="Ren Q."/>
        </authorList>
    </citation>
    <scope>NUCLEOTIDE SEQUENCE [LARGE SCALE GENOMIC DNA]</scope>
    <source>
        <strain evidence="2 3">REN37</strain>
    </source>
</reference>